<organism evidence="1 2">
    <name type="scientific">Rhizomicrobium palustre</name>
    <dbReference type="NCBI Taxonomy" id="189966"/>
    <lineage>
        <taxon>Bacteria</taxon>
        <taxon>Pseudomonadati</taxon>
        <taxon>Pseudomonadota</taxon>
        <taxon>Alphaproteobacteria</taxon>
        <taxon>Micropepsales</taxon>
        <taxon>Micropepsaceae</taxon>
        <taxon>Rhizomicrobium</taxon>
    </lineage>
</organism>
<dbReference type="RefSeq" id="WP_167083692.1">
    <property type="nucleotide sequence ID" value="NZ_BAAADC010000001.1"/>
</dbReference>
<keyword evidence="2" id="KW-1185">Reference proteome</keyword>
<accession>A0A846N3G8</accession>
<evidence type="ECO:0000313" key="2">
    <source>
        <dbReference type="Proteomes" id="UP000570514"/>
    </source>
</evidence>
<protein>
    <submittedName>
        <fullName evidence="1">Uncharacterized protein</fullName>
    </submittedName>
</protein>
<gene>
    <name evidence="1" type="ORF">FHS83_002938</name>
</gene>
<proteinExistence type="predicted"/>
<dbReference type="EMBL" id="JAASRM010000001">
    <property type="protein sequence ID" value="NIK89620.1"/>
    <property type="molecule type" value="Genomic_DNA"/>
</dbReference>
<sequence>MVGLAVLPLCAAEAGGERLFMDSPDIAMKAFEPVGQMCKQEMHYALRAASQEVFLSQVSKIEVFLGGLRGALSVTCPAAQKIVLIGYIGNDFYFAGTAEAKNDWKLIALSAKPHH</sequence>
<comment type="caution">
    <text evidence="1">The sequence shown here is derived from an EMBL/GenBank/DDBJ whole genome shotgun (WGS) entry which is preliminary data.</text>
</comment>
<dbReference type="AlphaFoldDB" id="A0A846N3G8"/>
<name>A0A846N3G8_9PROT</name>
<evidence type="ECO:0000313" key="1">
    <source>
        <dbReference type="EMBL" id="NIK89620.1"/>
    </source>
</evidence>
<dbReference type="Proteomes" id="UP000570514">
    <property type="component" value="Unassembled WGS sequence"/>
</dbReference>
<reference evidence="1 2" key="1">
    <citation type="submission" date="2020-03" db="EMBL/GenBank/DDBJ databases">
        <title>Genomic Encyclopedia of Type Strains, Phase IV (KMG-IV): sequencing the most valuable type-strain genomes for metagenomic binning, comparative biology and taxonomic classification.</title>
        <authorList>
            <person name="Goeker M."/>
        </authorList>
    </citation>
    <scope>NUCLEOTIDE SEQUENCE [LARGE SCALE GENOMIC DNA]</scope>
    <source>
        <strain evidence="1 2">DSM 19867</strain>
    </source>
</reference>